<organism evidence="1 2">
    <name type="scientific">Fundicoccus ignavus</name>
    <dbReference type="NCBI Taxonomy" id="2664442"/>
    <lineage>
        <taxon>Bacteria</taxon>
        <taxon>Bacillati</taxon>
        <taxon>Bacillota</taxon>
        <taxon>Bacilli</taxon>
        <taxon>Lactobacillales</taxon>
        <taxon>Aerococcaceae</taxon>
        <taxon>Fundicoccus</taxon>
    </lineage>
</organism>
<dbReference type="Proteomes" id="UP000430975">
    <property type="component" value="Unassembled WGS sequence"/>
</dbReference>
<reference evidence="1 2" key="1">
    <citation type="submission" date="2019-11" db="EMBL/GenBank/DDBJ databases">
        <title>Characterisation of Fundicoccus ignavus gen. nov. sp. nov., a novel genus of the family Aerococcaceae isolated from bulk tank milk.</title>
        <authorList>
            <person name="Siebert A."/>
            <person name="Huptas C."/>
            <person name="Wenning M."/>
            <person name="Scherer S."/>
            <person name="Doll E.V."/>
        </authorList>
    </citation>
    <scope>NUCLEOTIDE SEQUENCE [LARGE SCALE GENOMIC DNA]</scope>
    <source>
        <strain evidence="1 2">WS4759</strain>
    </source>
</reference>
<dbReference type="RefSeq" id="WP_153863582.1">
    <property type="nucleotide sequence ID" value="NZ_WJQS01000005.1"/>
</dbReference>
<keyword evidence="2" id="KW-1185">Reference proteome</keyword>
<comment type="caution">
    <text evidence="1">The sequence shown here is derived from an EMBL/GenBank/DDBJ whole genome shotgun (WGS) entry which is preliminary data.</text>
</comment>
<evidence type="ECO:0000313" key="2">
    <source>
        <dbReference type="Proteomes" id="UP000430975"/>
    </source>
</evidence>
<evidence type="ECO:0000313" key="1">
    <source>
        <dbReference type="EMBL" id="MRI85646.1"/>
    </source>
</evidence>
<protein>
    <submittedName>
        <fullName evidence="1">Uncharacterized protein</fullName>
    </submittedName>
</protein>
<sequence length="261" mass="28501">MDFIRKVTVIGILSLLTGAQIIVPNNHTSRENFPISIATVQAATITPKAHAEDIIQTVATAFPDDDLPTFMLMDSMPHYITAATTGTHDQANYNILYFAEDEPIAIDDKQLNDLTAIASFNKQTFDSEEEATEAVNQVLDLQGEAVDLGFGITGYLQGAAGSTYLNWQEGNWSLVVKTLNQSDDDPTQLAQAVVTYLEEVFLPAPQSVGQITLNGSTNETETTYQSQIIIWQAGRTVYQVSHSDPIQAIKMVGSISEPTEQ</sequence>
<name>A0A6I2GEF3_9LACT</name>
<dbReference type="AlphaFoldDB" id="A0A6I2GEF3"/>
<proteinExistence type="predicted"/>
<gene>
    <name evidence="1" type="ORF">GIY09_07095</name>
</gene>
<dbReference type="EMBL" id="WJQS01000005">
    <property type="protein sequence ID" value="MRI85646.1"/>
    <property type="molecule type" value="Genomic_DNA"/>
</dbReference>
<accession>A0A6I2GEF3</accession>